<dbReference type="Gene3D" id="3.30.9.100">
    <property type="match status" value="1"/>
</dbReference>
<proteinExistence type="predicted"/>
<reference evidence="1" key="1">
    <citation type="submission" date="2018-06" db="EMBL/GenBank/DDBJ databases">
        <authorList>
            <consortium name="Pathogen Informatics"/>
            <person name="Doyle S."/>
        </authorList>
    </citation>
    <scope>NUCLEOTIDE SEQUENCE [LARGE SCALE GENOMIC DNA]</scope>
    <source>
        <strain evidence="1">NCTC11421</strain>
    </source>
</reference>
<dbReference type="EMBL" id="UGRI01000001">
    <property type="protein sequence ID" value="SUA24676.1"/>
    <property type="molecule type" value="Genomic_DNA"/>
</dbReference>
<sequence>MWIWLIPFGDNRCSVGVVGTPDKLAGESETVLKNLFTNARC</sequence>
<dbReference type="AlphaFoldDB" id="A0A378W1M3"/>
<protein>
    <submittedName>
        <fullName evidence="1">Putative dehydrogenase</fullName>
    </submittedName>
</protein>
<gene>
    <name evidence="1" type="ORF">NCTC11421_02679</name>
</gene>
<name>A0A378W1M3_NEIGO</name>
<evidence type="ECO:0000313" key="1">
    <source>
        <dbReference type="EMBL" id="SUA24676.1"/>
    </source>
</evidence>
<accession>A0A378W1M3</accession>
<organism evidence="1">
    <name type="scientific">Neisseria gonorrhoeae</name>
    <dbReference type="NCBI Taxonomy" id="485"/>
    <lineage>
        <taxon>Bacteria</taxon>
        <taxon>Pseudomonadati</taxon>
        <taxon>Pseudomonadota</taxon>
        <taxon>Betaproteobacteria</taxon>
        <taxon>Neisseriales</taxon>
        <taxon>Neisseriaceae</taxon>
        <taxon>Neisseria</taxon>
    </lineage>
</organism>